<organism evidence="1 2">
    <name type="scientific">Lactococcus cremoris subsp. tructae</name>
    <dbReference type="NCBI Taxonomy" id="542833"/>
    <lineage>
        <taxon>Bacteria</taxon>
        <taxon>Bacillati</taxon>
        <taxon>Bacillota</taxon>
        <taxon>Bacilli</taxon>
        <taxon>Lactobacillales</taxon>
        <taxon>Streptococcaceae</taxon>
        <taxon>Lactococcus</taxon>
    </lineage>
</organism>
<dbReference type="GO" id="GO:0005737">
    <property type="term" value="C:cytoplasm"/>
    <property type="evidence" value="ECO:0007669"/>
    <property type="project" value="TreeGrafter"/>
</dbReference>
<dbReference type="AlphaFoldDB" id="A0A2A5ST72"/>
<evidence type="ECO:0000313" key="1">
    <source>
        <dbReference type="EMBL" id="PCS18520.1"/>
    </source>
</evidence>
<dbReference type="EMBL" id="JXKC01000005">
    <property type="protein sequence ID" value="PCS18520.1"/>
    <property type="molecule type" value="Genomic_DNA"/>
</dbReference>
<dbReference type="PANTHER" id="PTHR42850">
    <property type="entry name" value="METALLOPHOSPHOESTERASE"/>
    <property type="match status" value="1"/>
</dbReference>
<dbReference type="Gene3D" id="3.60.21.10">
    <property type="match status" value="1"/>
</dbReference>
<dbReference type="GO" id="GO:0008803">
    <property type="term" value="F:bis(5'-nucleosyl)-tetraphosphatase (symmetrical) activity"/>
    <property type="evidence" value="ECO:0007669"/>
    <property type="project" value="TreeGrafter"/>
</dbReference>
<dbReference type="SUPFAM" id="SSF56300">
    <property type="entry name" value="Metallo-dependent phosphatases"/>
    <property type="match status" value="1"/>
</dbReference>
<dbReference type="InterPro" id="IPR050126">
    <property type="entry name" value="Ap4A_hydrolase"/>
</dbReference>
<reference evidence="1 2" key="1">
    <citation type="submission" date="2014-12" db="EMBL/GenBank/DDBJ databases">
        <title>Draft genome sequences of 10 type strains of Lactococcus.</title>
        <authorList>
            <person name="Sun Z."/>
            <person name="Zhong Z."/>
            <person name="Liu W."/>
            <person name="Zhang W."/>
            <person name="Zhang H."/>
        </authorList>
    </citation>
    <scope>NUCLEOTIDE SEQUENCE [LARGE SCALE GENOMIC DNA]</scope>
    <source>
        <strain evidence="1 2">DSM 21502</strain>
    </source>
</reference>
<comment type="caution">
    <text evidence="1">The sequence shown here is derived from an EMBL/GenBank/DDBJ whole genome shotgun (WGS) entry which is preliminary data.</text>
</comment>
<dbReference type="PANTHER" id="PTHR42850:SF11">
    <property type="entry name" value="BIS(5'-NUCLEOSYL)-TETRAPHOSPHATASE [SYMMETRICAL]"/>
    <property type="match status" value="1"/>
</dbReference>
<dbReference type="GO" id="GO:0016791">
    <property type="term" value="F:phosphatase activity"/>
    <property type="evidence" value="ECO:0007669"/>
    <property type="project" value="TreeGrafter"/>
</dbReference>
<dbReference type="GO" id="GO:0110154">
    <property type="term" value="P:RNA decapping"/>
    <property type="evidence" value="ECO:0007669"/>
    <property type="project" value="TreeGrafter"/>
</dbReference>
<gene>
    <name evidence="1" type="ORF">RU92_GL002187</name>
</gene>
<sequence length="297" mass="33693">MSVLLLTVIIILSVSIRNHFLNYNPPKTKRQIEQLVKASADSPKTRFVTDGQHYQRNLFVSDIHGRLPGLKKTLTEIHFSKSDRLFVLGDSIDHGRFGFDVLLYLLKTLPDAGYHVTVMMGNHEQMWSELASDGKTDAEQLSNAIGTIDIYEGAPPNGWQYSIENWKKLSVADRQFLLTEMKNNFGQPEQLIEKIGNKWVVLSHSAKMNLSYEKEKKTDLFWEHLPGDSFERRNSVAKAVGVPNTDVQVFVGHVSGILFGKHPNYICLDNTIVNGTLEQFEAVPVKIYCLEQEKFLG</sequence>
<name>A0A2A5ST72_LACLC</name>
<dbReference type="InterPro" id="IPR029052">
    <property type="entry name" value="Metallo-depent_PP-like"/>
</dbReference>
<accession>A0A2A5ST72</accession>
<evidence type="ECO:0000313" key="2">
    <source>
        <dbReference type="Proteomes" id="UP000218711"/>
    </source>
</evidence>
<dbReference type="Proteomes" id="UP000218711">
    <property type="component" value="Unassembled WGS sequence"/>
</dbReference>
<protein>
    <submittedName>
        <fullName evidence="1">Uncharacterized protein</fullName>
    </submittedName>
</protein>
<proteinExistence type="predicted"/>